<evidence type="ECO:0000259" key="1">
    <source>
        <dbReference type="Pfam" id="PF00535"/>
    </source>
</evidence>
<dbReference type="Proteomes" id="UP001244787">
    <property type="component" value="Unassembled WGS sequence"/>
</dbReference>
<dbReference type="EC" id="2.4.-.-" evidence="2"/>
<dbReference type="RefSeq" id="WP_290254061.1">
    <property type="nucleotide sequence ID" value="NZ_JAUGQQ010000003.1"/>
</dbReference>
<protein>
    <submittedName>
        <fullName evidence="2">Glycosyltransferase</fullName>
        <ecNumber evidence="2">2.4.-.-</ecNumber>
    </submittedName>
</protein>
<gene>
    <name evidence="2" type="ORF">QRD02_06200</name>
</gene>
<dbReference type="InterPro" id="IPR001173">
    <property type="entry name" value="Glyco_trans_2-like"/>
</dbReference>
<evidence type="ECO:0000313" key="2">
    <source>
        <dbReference type="EMBL" id="MDN3723967.1"/>
    </source>
</evidence>
<evidence type="ECO:0000313" key="3">
    <source>
        <dbReference type="Proteomes" id="UP001244787"/>
    </source>
</evidence>
<organism evidence="2 3">
    <name type="scientific">Aequorivita aurantiaca</name>
    <dbReference type="NCBI Taxonomy" id="3053356"/>
    <lineage>
        <taxon>Bacteria</taxon>
        <taxon>Pseudomonadati</taxon>
        <taxon>Bacteroidota</taxon>
        <taxon>Flavobacteriia</taxon>
        <taxon>Flavobacteriales</taxon>
        <taxon>Flavobacteriaceae</taxon>
        <taxon>Aequorivita</taxon>
    </lineage>
</organism>
<accession>A0ABT8DLN0</accession>
<dbReference type="Pfam" id="PF00535">
    <property type="entry name" value="Glycos_transf_2"/>
    <property type="match status" value="1"/>
</dbReference>
<dbReference type="CDD" id="cd00761">
    <property type="entry name" value="Glyco_tranf_GTA_type"/>
    <property type="match status" value="1"/>
</dbReference>
<proteinExistence type="predicted"/>
<dbReference type="PANTHER" id="PTHR22916">
    <property type="entry name" value="GLYCOSYLTRANSFERASE"/>
    <property type="match status" value="1"/>
</dbReference>
<dbReference type="EMBL" id="JAUGQQ010000003">
    <property type="protein sequence ID" value="MDN3723967.1"/>
    <property type="molecule type" value="Genomic_DNA"/>
</dbReference>
<dbReference type="SUPFAM" id="SSF53448">
    <property type="entry name" value="Nucleotide-diphospho-sugar transferases"/>
    <property type="match status" value="1"/>
</dbReference>
<sequence>MIISLLIAAYNVEKHIKKCLLSCVLQDLPSEKFEIICVNDGSTDQTATIIKEIQLSYRNIILIEQANSGLGSARNKALHHASGSFVWFIDGDDFIEPMVLSKIIFSLKNLNLDILMLNYKIVDEQGTVINNNANNPDVTEVISGSEFYKNNYSKSYTWSFVFERILFYKNRIFFKERINMQDSEILPKLMFHSKRISFLNVRCYNYVQHPNSFTNSKNGKNRYIYFASIIKVKKSLQHFLDNDVGNDEQIRVGLKKKIESLHDVIFNHLVYFRYEKTWAIKIIDLLQKNRLYPLQVDCKGKMKLIKWGLNHYPLTVLGLIDFIRNFKNKF</sequence>
<keyword evidence="2" id="KW-0808">Transferase</keyword>
<dbReference type="GO" id="GO:0016757">
    <property type="term" value="F:glycosyltransferase activity"/>
    <property type="evidence" value="ECO:0007669"/>
    <property type="project" value="UniProtKB-KW"/>
</dbReference>
<dbReference type="Gene3D" id="3.90.550.10">
    <property type="entry name" value="Spore Coat Polysaccharide Biosynthesis Protein SpsA, Chain A"/>
    <property type="match status" value="1"/>
</dbReference>
<feature type="domain" description="Glycosyltransferase 2-like" evidence="1">
    <location>
        <begin position="4"/>
        <end position="141"/>
    </location>
</feature>
<dbReference type="InterPro" id="IPR029044">
    <property type="entry name" value="Nucleotide-diphossugar_trans"/>
</dbReference>
<comment type="caution">
    <text evidence="2">The sequence shown here is derived from an EMBL/GenBank/DDBJ whole genome shotgun (WGS) entry which is preliminary data.</text>
</comment>
<reference evidence="2 3" key="1">
    <citation type="submission" date="2023-06" db="EMBL/GenBank/DDBJ databases">
        <authorList>
            <person name="Ye Y.-Q."/>
            <person name="Du Z.-J."/>
        </authorList>
    </citation>
    <scope>NUCLEOTIDE SEQUENCE [LARGE SCALE GENOMIC DNA]</scope>
    <source>
        <strain evidence="2 3">SDUM287046</strain>
    </source>
</reference>
<keyword evidence="3" id="KW-1185">Reference proteome</keyword>
<name>A0ABT8DLN0_9FLAO</name>
<keyword evidence="2" id="KW-0328">Glycosyltransferase</keyword>
<dbReference type="PANTHER" id="PTHR22916:SF3">
    <property type="entry name" value="UDP-GLCNAC:BETAGAL BETA-1,3-N-ACETYLGLUCOSAMINYLTRANSFERASE-LIKE PROTEIN 1"/>
    <property type="match status" value="1"/>
</dbReference>